<protein>
    <submittedName>
        <fullName evidence="1">ATPase</fullName>
    </submittedName>
</protein>
<organism evidence="1 2">
    <name type="scientific">Kineobactrum sediminis</name>
    <dbReference type="NCBI Taxonomy" id="1905677"/>
    <lineage>
        <taxon>Bacteria</taxon>
        <taxon>Pseudomonadati</taxon>
        <taxon>Pseudomonadota</taxon>
        <taxon>Gammaproteobacteria</taxon>
        <taxon>Cellvibrionales</taxon>
        <taxon>Halieaceae</taxon>
        <taxon>Kineobactrum</taxon>
    </lineage>
</organism>
<keyword evidence="2" id="KW-1185">Reference proteome</keyword>
<evidence type="ECO:0000313" key="1">
    <source>
        <dbReference type="EMBL" id="PLW83205.1"/>
    </source>
</evidence>
<dbReference type="RefSeq" id="WP_101520806.1">
    <property type="nucleotide sequence ID" value="NZ_PKLZ01000003.1"/>
</dbReference>
<name>A0A2N5Y476_9GAMM</name>
<accession>A0A2N5Y476</accession>
<gene>
    <name evidence="1" type="ORF">CWI75_07270</name>
</gene>
<dbReference type="AlphaFoldDB" id="A0A2N5Y476"/>
<dbReference type="EMBL" id="PKLZ01000003">
    <property type="protein sequence ID" value="PLW83205.1"/>
    <property type="molecule type" value="Genomic_DNA"/>
</dbReference>
<evidence type="ECO:0000313" key="2">
    <source>
        <dbReference type="Proteomes" id="UP000234845"/>
    </source>
</evidence>
<sequence length="152" mass="17945">MKIETFQHLIDWSRQLHQHLAHSLSTTSDKQPDQRAKWLQTYLADHETELEKMVARFEEQADPKLLDTWIFNYIASSPFDTGITYCPLYSNQSFEDICKSVFSMHNQLIELYRFLVAKADIPEAEELLKELLDMEVHETMLLAQQSNRMHDL</sequence>
<dbReference type="Proteomes" id="UP000234845">
    <property type="component" value="Unassembled WGS sequence"/>
</dbReference>
<proteinExistence type="predicted"/>
<comment type="caution">
    <text evidence="1">The sequence shown here is derived from an EMBL/GenBank/DDBJ whole genome shotgun (WGS) entry which is preliminary data.</text>
</comment>
<reference evidence="2" key="1">
    <citation type="submission" date="2017-11" db="EMBL/GenBank/DDBJ databases">
        <title>The draft genome sequence of Chromatocurvus sp. F02.</title>
        <authorList>
            <person name="Du Z.-J."/>
            <person name="Chang Y.-Q."/>
        </authorList>
    </citation>
    <scope>NUCLEOTIDE SEQUENCE [LARGE SCALE GENOMIC DNA]</scope>
    <source>
        <strain evidence="2">F02</strain>
    </source>
</reference>
<dbReference type="OrthoDB" id="278693at2"/>